<evidence type="ECO:0000313" key="5">
    <source>
        <dbReference type="Proteomes" id="UP000233040"/>
    </source>
</evidence>
<dbReference type="InterPro" id="IPR044156">
    <property type="entry name" value="Galectin-like"/>
</dbReference>
<evidence type="ECO:0000313" key="4">
    <source>
        <dbReference type="Ensembl" id="ENSCCAP00000006171.1"/>
    </source>
</evidence>
<keyword evidence="1 2" id="KW-0430">Lectin</keyword>
<dbReference type="InterPro" id="IPR013320">
    <property type="entry name" value="ConA-like_dom_sf"/>
</dbReference>
<dbReference type="Proteomes" id="UP000233040">
    <property type="component" value="Unassembled WGS sequence"/>
</dbReference>
<dbReference type="GeneTree" id="ENSGT00940000163192"/>
<evidence type="ECO:0000256" key="2">
    <source>
        <dbReference type="RuleBase" id="RU102079"/>
    </source>
</evidence>
<organism evidence="4 5">
    <name type="scientific">Cebus imitator</name>
    <name type="common">Panamanian white-faced capuchin</name>
    <name type="synonym">Cebus capucinus imitator</name>
    <dbReference type="NCBI Taxonomy" id="2715852"/>
    <lineage>
        <taxon>Eukaryota</taxon>
        <taxon>Metazoa</taxon>
        <taxon>Chordata</taxon>
        <taxon>Craniata</taxon>
        <taxon>Vertebrata</taxon>
        <taxon>Euteleostomi</taxon>
        <taxon>Mammalia</taxon>
        <taxon>Eutheria</taxon>
        <taxon>Euarchontoglires</taxon>
        <taxon>Primates</taxon>
        <taxon>Haplorrhini</taxon>
        <taxon>Platyrrhini</taxon>
        <taxon>Cebidae</taxon>
        <taxon>Cebinae</taxon>
        <taxon>Cebus</taxon>
    </lineage>
</organism>
<dbReference type="PANTHER" id="PTHR11346:SF15">
    <property type="entry name" value="PLACENTAL PROTEIN 13-LIKE"/>
    <property type="match status" value="1"/>
</dbReference>
<evidence type="ECO:0000256" key="1">
    <source>
        <dbReference type="ARBA" id="ARBA00022734"/>
    </source>
</evidence>
<dbReference type="SMART" id="SM00908">
    <property type="entry name" value="Gal-bind_lectin"/>
    <property type="match status" value="1"/>
</dbReference>
<feature type="domain" description="Galectin" evidence="3">
    <location>
        <begin position="6"/>
        <end position="138"/>
    </location>
</feature>
<dbReference type="Pfam" id="PF00337">
    <property type="entry name" value="Gal-bind_lectin"/>
    <property type="match status" value="1"/>
</dbReference>
<dbReference type="GO" id="GO:0030246">
    <property type="term" value="F:carbohydrate binding"/>
    <property type="evidence" value="ECO:0007669"/>
    <property type="project" value="UniProtKB-UniRule"/>
</dbReference>
<dbReference type="Gene3D" id="2.60.120.200">
    <property type="match status" value="1"/>
</dbReference>
<dbReference type="SUPFAM" id="SSF49899">
    <property type="entry name" value="Concanavalin A-like lectins/glucanases"/>
    <property type="match status" value="1"/>
</dbReference>
<evidence type="ECO:0000259" key="3">
    <source>
        <dbReference type="PROSITE" id="PS51304"/>
    </source>
</evidence>
<dbReference type="SMART" id="SM00276">
    <property type="entry name" value="GLECT"/>
    <property type="match status" value="1"/>
</dbReference>
<dbReference type="OMA" id="HRLPPCY"/>
<keyword evidence="5" id="KW-1185">Reference proteome</keyword>
<reference evidence="4" key="2">
    <citation type="submission" date="2025-09" db="UniProtKB">
        <authorList>
            <consortium name="Ensembl"/>
        </authorList>
    </citation>
    <scope>IDENTIFICATION</scope>
</reference>
<dbReference type="PANTHER" id="PTHR11346">
    <property type="entry name" value="GALECTIN"/>
    <property type="match status" value="1"/>
</dbReference>
<reference evidence="4" key="1">
    <citation type="submission" date="2025-08" db="UniProtKB">
        <authorList>
            <consortium name="Ensembl"/>
        </authorList>
    </citation>
    <scope>IDENTIFICATION</scope>
</reference>
<sequence length="142" mass="16304">MSLLHVPYTQSVSLSVGSCVTIKATPIISFIKDPQLQVDFHTETNEHSDIAFHFRVYFGQRVVMNSRVRGAWQHEVTCHNMPFEDGKPFDLCISLQDNEYQVLVNGKHSYSFAHRFPPYYVKMVQVWRDISLTSICVCNSGC</sequence>
<protein>
    <recommendedName>
        <fullName evidence="2">Galectin</fullName>
    </recommendedName>
</protein>
<accession>A0A2K5PRD8</accession>
<dbReference type="InterPro" id="IPR001079">
    <property type="entry name" value="Galectin_CRD"/>
</dbReference>
<dbReference type="Ensembl" id="ENSCCAT00000023535.1">
    <property type="protein sequence ID" value="ENSCCAP00000006171.1"/>
    <property type="gene ID" value="ENSCCAG00000020835.1"/>
</dbReference>
<dbReference type="CDD" id="cd00070">
    <property type="entry name" value="GLECT"/>
    <property type="match status" value="1"/>
</dbReference>
<dbReference type="PROSITE" id="PS51304">
    <property type="entry name" value="GALECTIN"/>
    <property type="match status" value="1"/>
</dbReference>
<proteinExistence type="predicted"/>
<name>A0A2K5PRD8_CEBIM</name>
<dbReference type="AlphaFoldDB" id="A0A2K5PRD8"/>